<dbReference type="OrthoDB" id="197419at2759"/>
<dbReference type="GO" id="GO:0047389">
    <property type="term" value="F:glycerophosphocholine phosphodiesterase activity"/>
    <property type="evidence" value="ECO:0007669"/>
    <property type="project" value="TreeGrafter"/>
</dbReference>
<proteinExistence type="predicted"/>
<dbReference type="PROSITE" id="PS50007">
    <property type="entry name" value="PIPLC_X_DOMAIN"/>
    <property type="match status" value="1"/>
</dbReference>
<dbReference type="SUPFAM" id="SSF51695">
    <property type="entry name" value="PLC-like phosphodiesterases"/>
    <property type="match status" value="1"/>
</dbReference>
<organism evidence="8 9">
    <name type="scientific">Lachancea quebecensis</name>
    <dbReference type="NCBI Taxonomy" id="1654605"/>
    <lineage>
        <taxon>Eukaryota</taxon>
        <taxon>Fungi</taxon>
        <taxon>Dikarya</taxon>
        <taxon>Ascomycota</taxon>
        <taxon>Saccharomycotina</taxon>
        <taxon>Saccharomycetes</taxon>
        <taxon>Saccharomycetales</taxon>
        <taxon>Saccharomycetaceae</taxon>
        <taxon>Lachancea</taxon>
    </lineage>
</organism>
<gene>
    <name evidence="8" type="ORF">LAQU0_S12e03070g</name>
</gene>
<dbReference type="Proteomes" id="UP000236544">
    <property type="component" value="Unassembled WGS sequence"/>
</dbReference>
<dbReference type="InterPro" id="IPR004331">
    <property type="entry name" value="SPX_dom"/>
</dbReference>
<reference evidence="9" key="1">
    <citation type="submission" date="2015-10" db="EMBL/GenBank/DDBJ databases">
        <authorList>
            <person name="Devillers H."/>
        </authorList>
    </citation>
    <scope>NUCLEOTIDE SEQUENCE [LARGE SCALE GENOMIC DNA]</scope>
</reference>
<feature type="region of interest" description="Disordered" evidence="5">
    <location>
        <begin position="687"/>
        <end position="721"/>
    </location>
</feature>
<sequence length="1289" mass="143113">MKFGKTFPNHQVPEWSHQYVHYKNLKKLIKEITSVQDQLYKQKCDHSVEGSAPVKGRNSTETGENFLEVPEVKKRLATFFFALDRDIENVSDFYNTQFLEYDRRLRRLLTSAQLADLDAAAQAKRDDSHLHPQAAPIASDFAEDYTEILGVLIELRSDFRNLKWYAELNKRAFTKILKKLDKKVGTNLQQPYLESRIWPLGISNDIEISEKLGVINSTLGKISPSINELQEAPDHEFEGAYTEVGSKDISSPVNVVLQMIEKDDGKSLINELVSIYRSVVFIPKRTLIALLNKAALSQSFQCIDEILKIIPTLGDHSDISGRNFFHHHVIALGKSSKQHKNQISAQEVKSETDNSLTDTPLLAVLDVEAAAVPGHNARLVKAYGPDGVNSNDSPVSLLYILNRLPPHLRSSLLQRDAYKRTPLHYSAQYGLFEVSKIIIESLKEWAAWDAAVPIDSVERWGDSEGFTPMHLAVIGVHPRTVKALTSYGTPSTSLNSPRLLHLATKLNSPELIEALLTIKGFHVDYAEPETHETALYTAAKLNLSKAAAHLLKSGANTELRERNFGWTPIFAAATEGYYDIAKMLADHGAQYNIFDESGWTPTEHAVLRGHLDVANLLRVNESVVMRPKLSAKFDREEKVETSESSSKTDHSNSISPAPERPSQSLYKLSTGSESFIASSSDLEKKTSKHELLKSSLGHNHRRNNGSAKSNHSPPPLPKSFGHSYLQKNQSVVLIRLGGGDSKEKPAVLFNKVPLSKVSSTKLDTALSLVITCPDDTNNKPAVLDLPLDDILDPIHFTIPFKPDSSHALYFDIVPTYGYHAMKIANSSTDLKSKDLNDLDGRSASGSRDLHLKQSNLSEHSQKTKILGRAVALLDKKTMSVGPNRSSLSDSRTVPIIENDTLDVLGTINFEFMIVKPFSHPNVSLGRGETYWKSLVSTRVIGHRGLGKNMNKNNSLQLGENTVESFIAAASLGASYIEFDVQLTKDDIPVIYHDFLVAESGADIPMHALTLEQFLDLNNADKHHRRLDQDLSRRRSMDDSDAAFIQRAVHMRGENGAGIEKTAGEKSSLLGKLFEDRMRLTRTFKKNNFKGNARGHSIASSFVTLKELFKKIPSNVGFNVECKYPMLDEAIEDDIGHITVELNHWCDTVLQVVYDNANGRDIIFSSFHPDVCIMLSLKQPSFPVLFLTEGGTKRTVDPRAASLQNAIRFARTWNLLGIVSAAKPVIMAPRLAQVIKSSGLVCVTYGVDNNDPEVAKIEMDAGVDAVIVDSVLAVRRGLTKYSTAEAKYVT</sequence>
<feature type="domain" description="GP-PDE" evidence="7">
    <location>
        <begin position="937"/>
        <end position="1277"/>
    </location>
</feature>
<dbReference type="InterPro" id="IPR030395">
    <property type="entry name" value="GP_PDE_dom"/>
</dbReference>
<dbReference type="PROSITE" id="PS50088">
    <property type="entry name" value="ANK_REPEAT"/>
    <property type="match status" value="2"/>
</dbReference>
<feature type="repeat" description="ANK" evidence="4">
    <location>
        <begin position="564"/>
        <end position="596"/>
    </location>
</feature>
<evidence type="ECO:0000256" key="1">
    <source>
        <dbReference type="ARBA" id="ARBA00022737"/>
    </source>
</evidence>
<dbReference type="InterPro" id="IPR051578">
    <property type="entry name" value="GDPD"/>
</dbReference>
<dbReference type="InterPro" id="IPR036770">
    <property type="entry name" value="Ankyrin_rpt-contain_sf"/>
</dbReference>
<keyword evidence="2" id="KW-0378">Hydrolase</keyword>
<dbReference type="Gene3D" id="1.25.40.20">
    <property type="entry name" value="Ankyrin repeat-containing domain"/>
    <property type="match status" value="1"/>
</dbReference>
<dbReference type="InterPro" id="IPR017946">
    <property type="entry name" value="PLC-like_Pdiesterase_TIM-brl"/>
</dbReference>
<dbReference type="Pfam" id="PF25329">
    <property type="entry name" value="C2_GDE1"/>
    <property type="match status" value="1"/>
</dbReference>
<evidence type="ECO:0000256" key="4">
    <source>
        <dbReference type="PROSITE-ProRule" id="PRU00023"/>
    </source>
</evidence>
<dbReference type="EMBL" id="LN890553">
    <property type="protein sequence ID" value="CUS23923.1"/>
    <property type="molecule type" value="Genomic_DNA"/>
</dbReference>
<dbReference type="GO" id="GO:0046475">
    <property type="term" value="P:glycerophospholipid catabolic process"/>
    <property type="evidence" value="ECO:0007669"/>
    <property type="project" value="TreeGrafter"/>
</dbReference>
<feature type="domain" description="SPX" evidence="6">
    <location>
        <begin position="1"/>
        <end position="194"/>
    </location>
</feature>
<evidence type="ECO:0000313" key="8">
    <source>
        <dbReference type="EMBL" id="CUS23923.1"/>
    </source>
</evidence>
<feature type="compositionally biased region" description="Basic and acidic residues" evidence="5">
    <location>
        <begin position="632"/>
        <end position="650"/>
    </location>
</feature>
<dbReference type="SMART" id="SM00248">
    <property type="entry name" value="ANK"/>
    <property type="match status" value="7"/>
</dbReference>
<dbReference type="PROSITE" id="PS51382">
    <property type="entry name" value="SPX"/>
    <property type="match status" value="1"/>
</dbReference>
<keyword evidence="3 4" id="KW-0040">ANK repeat</keyword>
<dbReference type="Pfam" id="PF12796">
    <property type="entry name" value="Ank_2"/>
    <property type="match status" value="1"/>
</dbReference>
<evidence type="ECO:0000256" key="5">
    <source>
        <dbReference type="SAM" id="MobiDB-lite"/>
    </source>
</evidence>
<protein>
    <submittedName>
        <fullName evidence="8">LAQU0S12e03070g1_1</fullName>
    </submittedName>
</protein>
<evidence type="ECO:0000259" key="6">
    <source>
        <dbReference type="PROSITE" id="PS51382"/>
    </source>
</evidence>
<name>A0A0P1KVF4_9SACH</name>
<dbReference type="PANTHER" id="PTHR22958:SF1">
    <property type="entry name" value="GLYCEROPHOSPHOCHOLINE PHOSPHODIESTERASE GPCPD1"/>
    <property type="match status" value="1"/>
</dbReference>
<dbReference type="PROSITE" id="PS51704">
    <property type="entry name" value="GP_PDE"/>
    <property type="match status" value="1"/>
</dbReference>
<dbReference type="InterPro" id="IPR002110">
    <property type="entry name" value="Ankyrin_rpt"/>
</dbReference>
<feature type="region of interest" description="Disordered" evidence="5">
    <location>
        <begin position="632"/>
        <end position="665"/>
    </location>
</feature>
<evidence type="ECO:0000256" key="3">
    <source>
        <dbReference type="ARBA" id="ARBA00023043"/>
    </source>
</evidence>
<keyword evidence="1" id="KW-0677">Repeat</keyword>
<evidence type="ECO:0000313" key="9">
    <source>
        <dbReference type="Proteomes" id="UP000236544"/>
    </source>
</evidence>
<keyword evidence="9" id="KW-1185">Reference proteome</keyword>
<dbReference type="PROSITE" id="PS50297">
    <property type="entry name" value="ANK_REP_REGION"/>
    <property type="match status" value="1"/>
</dbReference>
<feature type="compositionally biased region" description="Polar residues" evidence="5">
    <location>
        <begin position="651"/>
        <end position="665"/>
    </location>
</feature>
<dbReference type="Pfam" id="PF03105">
    <property type="entry name" value="SPX"/>
    <property type="match status" value="2"/>
</dbReference>
<dbReference type="Gene3D" id="3.20.20.190">
    <property type="entry name" value="Phosphatidylinositol (PI) phosphodiesterase"/>
    <property type="match status" value="1"/>
</dbReference>
<dbReference type="Pfam" id="PF03009">
    <property type="entry name" value="GDPD"/>
    <property type="match status" value="1"/>
</dbReference>
<dbReference type="InterPro" id="IPR057506">
    <property type="entry name" value="C2_GPCPD1"/>
</dbReference>
<feature type="repeat" description="ANK" evidence="4">
    <location>
        <begin position="464"/>
        <end position="496"/>
    </location>
</feature>
<dbReference type="SUPFAM" id="SSF48403">
    <property type="entry name" value="Ankyrin repeat"/>
    <property type="match status" value="1"/>
</dbReference>
<evidence type="ECO:0000256" key="2">
    <source>
        <dbReference type="ARBA" id="ARBA00022801"/>
    </source>
</evidence>
<dbReference type="PANTHER" id="PTHR22958">
    <property type="entry name" value="GLYCEROPHOSPHORYL DIESTER PHOSPHODIESTERASE"/>
    <property type="match status" value="1"/>
</dbReference>
<evidence type="ECO:0000259" key="7">
    <source>
        <dbReference type="PROSITE" id="PS51704"/>
    </source>
</evidence>
<accession>A0A0P1KVF4</accession>
<dbReference type="CDD" id="cd14484">
    <property type="entry name" value="SPX_GDE1_like"/>
    <property type="match status" value="1"/>
</dbReference>